<protein>
    <recommendedName>
        <fullName evidence="4">Secreted protein</fullName>
    </recommendedName>
</protein>
<evidence type="ECO:0000313" key="3">
    <source>
        <dbReference type="Proteomes" id="UP001054821"/>
    </source>
</evidence>
<keyword evidence="3" id="KW-1185">Reference proteome</keyword>
<reference evidence="2 3" key="1">
    <citation type="journal article" date="2022" name="G3 (Bethesda)">
        <title>Whole-genome sequence and methylome profiling of the almond [Prunus dulcis (Mill.) D.A. Webb] cultivar 'Nonpareil'.</title>
        <authorList>
            <person name="D'Amico-Willman K.M."/>
            <person name="Ouma W.Z."/>
            <person name="Meulia T."/>
            <person name="Sideli G.M."/>
            <person name="Gradziel T.M."/>
            <person name="Fresnedo-Ramirez J."/>
        </authorList>
    </citation>
    <scope>NUCLEOTIDE SEQUENCE [LARGE SCALE GENOMIC DNA]</scope>
    <source>
        <strain evidence="2">Clone GOH B32 T37-40</strain>
    </source>
</reference>
<evidence type="ECO:0008006" key="4">
    <source>
        <dbReference type="Google" id="ProtNLM"/>
    </source>
</evidence>
<gene>
    <name evidence="2" type="ORF">L3X38_008983</name>
</gene>
<evidence type="ECO:0000256" key="1">
    <source>
        <dbReference type="SAM" id="SignalP"/>
    </source>
</evidence>
<comment type="caution">
    <text evidence="2">The sequence shown here is derived from an EMBL/GenBank/DDBJ whole genome shotgun (WGS) entry which is preliminary data.</text>
</comment>
<name>A0AAD5F7M7_PRUDU</name>
<proteinExistence type="predicted"/>
<sequence length="84" mass="9523">MLFFSLLLLLSLLLSKLLYSGDDNIILLLSHLRPTSGEIAGDRPIRLPKTLLRHLLSLSLRSRTERTSSDLLGGERRRRISDLV</sequence>
<dbReference type="Proteomes" id="UP001054821">
    <property type="component" value="Chromosome 1"/>
</dbReference>
<feature type="signal peptide" evidence="1">
    <location>
        <begin position="1"/>
        <end position="20"/>
    </location>
</feature>
<dbReference type="AlphaFoldDB" id="A0AAD5F7M7"/>
<organism evidence="2 3">
    <name type="scientific">Prunus dulcis</name>
    <name type="common">Almond</name>
    <name type="synonym">Amygdalus dulcis</name>
    <dbReference type="NCBI Taxonomy" id="3755"/>
    <lineage>
        <taxon>Eukaryota</taxon>
        <taxon>Viridiplantae</taxon>
        <taxon>Streptophyta</taxon>
        <taxon>Embryophyta</taxon>
        <taxon>Tracheophyta</taxon>
        <taxon>Spermatophyta</taxon>
        <taxon>Magnoliopsida</taxon>
        <taxon>eudicotyledons</taxon>
        <taxon>Gunneridae</taxon>
        <taxon>Pentapetalae</taxon>
        <taxon>rosids</taxon>
        <taxon>fabids</taxon>
        <taxon>Rosales</taxon>
        <taxon>Rosaceae</taxon>
        <taxon>Amygdaloideae</taxon>
        <taxon>Amygdaleae</taxon>
        <taxon>Prunus</taxon>
    </lineage>
</organism>
<dbReference type="EMBL" id="JAJFAZ020000001">
    <property type="protein sequence ID" value="KAI5356088.1"/>
    <property type="molecule type" value="Genomic_DNA"/>
</dbReference>
<keyword evidence="1" id="KW-0732">Signal</keyword>
<evidence type="ECO:0000313" key="2">
    <source>
        <dbReference type="EMBL" id="KAI5356088.1"/>
    </source>
</evidence>
<accession>A0AAD5F7M7</accession>
<feature type="chain" id="PRO_5042058837" description="Secreted protein" evidence="1">
    <location>
        <begin position="21"/>
        <end position="84"/>
    </location>
</feature>